<feature type="domain" description="GGDEF" evidence="11">
    <location>
        <begin position="476"/>
        <end position="606"/>
    </location>
</feature>
<dbReference type="Gene3D" id="3.30.450.20">
    <property type="entry name" value="PAS domain"/>
    <property type="match status" value="2"/>
</dbReference>
<dbReference type="EC" id="2.7.7.65" evidence="2"/>
<dbReference type="Gene3D" id="6.10.340.10">
    <property type="match status" value="1"/>
</dbReference>
<organism evidence="12 13">
    <name type="scientific">Photobacterium sanctipauli</name>
    <dbReference type="NCBI Taxonomy" id="1342794"/>
    <lineage>
        <taxon>Bacteria</taxon>
        <taxon>Pseudomonadati</taxon>
        <taxon>Pseudomonadota</taxon>
        <taxon>Gammaproteobacteria</taxon>
        <taxon>Vibrionales</taxon>
        <taxon>Vibrionaceae</taxon>
        <taxon>Photobacterium</taxon>
    </lineage>
</organism>
<dbReference type="PROSITE" id="PS50885">
    <property type="entry name" value="HAMP"/>
    <property type="match status" value="1"/>
</dbReference>
<feature type="transmembrane region" description="Helical" evidence="9">
    <location>
        <begin position="334"/>
        <end position="357"/>
    </location>
</feature>
<evidence type="ECO:0000259" key="11">
    <source>
        <dbReference type="PROSITE" id="PS50887"/>
    </source>
</evidence>
<dbReference type="Pfam" id="PF02743">
    <property type="entry name" value="dCache_1"/>
    <property type="match status" value="1"/>
</dbReference>
<dbReference type="InterPro" id="IPR050469">
    <property type="entry name" value="Diguanylate_Cyclase"/>
</dbReference>
<dbReference type="NCBIfam" id="TIGR00254">
    <property type="entry name" value="GGDEF"/>
    <property type="match status" value="1"/>
</dbReference>
<evidence type="ECO:0000256" key="7">
    <source>
        <dbReference type="ARBA" id="ARBA00034247"/>
    </source>
</evidence>
<dbReference type="InterPro" id="IPR043128">
    <property type="entry name" value="Rev_trsase/Diguanyl_cyclase"/>
</dbReference>
<proteinExistence type="predicted"/>
<dbReference type="SUPFAM" id="SSF158472">
    <property type="entry name" value="HAMP domain-like"/>
    <property type="match status" value="1"/>
</dbReference>
<keyword evidence="13" id="KW-1185">Reference proteome</keyword>
<dbReference type="SMART" id="SM00304">
    <property type="entry name" value="HAMP"/>
    <property type="match status" value="1"/>
</dbReference>
<dbReference type="Gene3D" id="3.30.70.270">
    <property type="match status" value="1"/>
</dbReference>
<dbReference type="PANTHER" id="PTHR45138:SF9">
    <property type="entry name" value="DIGUANYLATE CYCLASE DGCM-RELATED"/>
    <property type="match status" value="1"/>
</dbReference>
<dbReference type="InterPro" id="IPR000160">
    <property type="entry name" value="GGDEF_dom"/>
</dbReference>
<evidence type="ECO:0000256" key="3">
    <source>
        <dbReference type="ARBA" id="ARBA00022475"/>
    </source>
</evidence>
<protein>
    <recommendedName>
        <fullName evidence="2">diguanylate cyclase</fullName>
        <ecNumber evidence="2">2.7.7.65</ecNumber>
    </recommendedName>
</protein>
<keyword evidence="3" id="KW-1003">Cell membrane</keyword>
<reference evidence="12 13" key="1">
    <citation type="submission" date="2018-01" db="EMBL/GenBank/DDBJ databases">
        <title>Whole genome sequencing of Histamine producing bacteria.</title>
        <authorList>
            <person name="Butler K."/>
        </authorList>
    </citation>
    <scope>NUCLEOTIDE SEQUENCE [LARGE SCALE GENOMIC DNA]</scope>
    <source>
        <strain evidence="12 13">DSM 100436</strain>
    </source>
</reference>
<evidence type="ECO:0000256" key="9">
    <source>
        <dbReference type="SAM" id="Phobius"/>
    </source>
</evidence>
<evidence type="ECO:0000256" key="4">
    <source>
        <dbReference type="ARBA" id="ARBA00022692"/>
    </source>
</evidence>
<evidence type="ECO:0000256" key="5">
    <source>
        <dbReference type="ARBA" id="ARBA00022989"/>
    </source>
</evidence>
<dbReference type="CDD" id="cd12913">
    <property type="entry name" value="PDC1_MCP_like"/>
    <property type="match status" value="1"/>
</dbReference>
<evidence type="ECO:0000256" key="2">
    <source>
        <dbReference type="ARBA" id="ARBA00012528"/>
    </source>
</evidence>
<dbReference type="Proteomes" id="UP000241771">
    <property type="component" value="Unassembled WGS sequence"/>
</dbReference>
<dbReference type="PANTHER" id="PTHR45138">
    <property type="entry name" value="REGULATORY COMPONENTS OF SENSORY TRANSDUCTION SYSTEM"/>
    <property type="match status" value="1"/>
</dbReference>
<evidence type="ECO:0000256" key="8">
    <source>
        <dbReference type="SAM" id="Coils"/>
    </source>
</evidence>
<comment type="caution">
    <text evidence="12">The sequence shown here is derived from an EMBL/GenBank/DDBJ whole genome shotgun (WGS) entry which is preliminary data.</text>
</comment>
<keyword evidence="5 9" id="KW-1133">Transmembrane helix</keyword>
<dbReference type="AlphaFoldDB" id="A0A2T3NYY3"/>
<dbReference type="SUPFAM" id="SSF55073">
    <property type="entry name" value="Nucleotide cyclase"/>
    <property type="match status" value="1"/>
</dbReference>
<dbReference type="SMART" id="SM00267">
    <property type="entry name" value="GGDEF"/>
    <property type="match status" value="1"/>
</dbReference>
<dbReference type="Pfam" id="PF00990">
    <property type="entry name" value="GGDEF"/>
    <property type="match status" value="1"/>
</dbReference>
<dbReference type="CDD" id="cd06225">
    <property type="entry name" value="HAMP"/>
    <property type="match status" value="1"/>
</dbReference>
<keyword evidence="4 9" id="KW-0812">Transmembrane</keyword>
<keyword evidence="8" id="KW-0175">Coiled coil</keyword>
<comment type="catalytic activity">
    <reaction evidence="7">
        <text>2 GTP = 3',3'-c-di-GMP + 2 diphosphate</text>
        <dbReference type="Rhea" id="RHEA:24898"/>
        <dbReference type="ChEBI" id="CHEBI:33019"/>
        <dbReference type="ChEBI" id="CHEBI:37565"/>
        <dbReference type="ChEBI" id="CHEBI:58805"/>
        <dbReference type="EC" id="2.7.7.65"/>
    </reaction>
</comment>
<dbReference type="InterPro" id="IPR029787">
    <property type="entry name" value="Nucleotide_cyclase"/>
</dbReference>
<evidence type="ECO:0000256" key="6">
    <source>
        <dbReference type="ARBA" id="ARBA00023136"/>
    </source>
</evidence>
<dbReference type="InterPro" id="IPR033479">
    <property type="entry name" value="dCache_1"/>
</dbReference>
<gene>
    <name evidence="12" type="ORF">C9I98_06050</name>
</gene>
<name>A0A2T3NYY3_9GAMM</name>
<sequence>MLKKLSNNLGLHIQLTLTVFVLLTAFPIGVLWHQSSEKVVLQTIERLYQHSSKAVKNQLDGFFEEANHVYLHQERYAEQLPEIIKHREQLFSHIAHILNHHSSIDYFYFANPQGGIISFGSDTEGNFIRIESNNGVAGPLSSFVTDYQGLNSNQIGHNDYFNATERGWYQNAIAADKPVWSKIYKGAIDQSLLGASLSKALRDEDGNILGVWGLDLTLDSVISRLKKNKLSENGFVAILNDSETILASSDSKHHAIDGQLQTVSEQRTPVLYQLVNNTRQTQESVQTTRYENEDWVGFVTHYPIGSANRYQLSLVFYSPLSDFSPALENANNSAFALTLIMVLFALYFGKLSTLHILSPIQQLTKTAKRISHGKKQKIIKIEREDELGELATSFNQMTSNLASTINKLEQEQQETIRLNALLEAQNSKLEEQVKRRTIALTEANEKLKALAYIDSLTGISNRGYFWEQLEAESARRNGWLLILDLDNFKTINDKYGHLIGDEVLKHFTQLCQQVLKPNTLIGRVGGEEFAIWCTKASKNDITQIASNLFALLKRSPLEHEGLSITISTSIGASYCCGNPEKAYAAADKLLYQAKHSGKSQIVLESLAHEGQ</sequence>
<feature type="coiled-coil region" evidence="8">
    <location>
        <begin position="394"/>
        <end position="446"/>
    </location>
</feature>
<evidence type="ECO:0000259" key="10">
    <source>
        <dbReference type="PROSITE" id="PS50885"/>
    </source>
</evidence>
<feature type="domain" description="HAMP" evidence="10">
    <location>
        <begin position="354"/>
        <end position="406"/>
    </location>
</feature>
<dbReference type="Pfam" id="PF00672">
    <property type="entry name" value="HAMP"/>
    <property type="match status" value="1"/>
</dbReference>
<comment type="subcellular location">
    <subcellularLocation>
        <location evidence="1">Cell membrane</location>
        <topology evidence="1">Multi-pass membrane protein</topology>
    </subcellularLocation>
</comment>
<dbReference type="RefSeq" id="WP_036828028.1">
    <property type="nucleotide sequence ID" value="NZ_PYMA01000002.1"/>
</dbReference>
<evidence type="ECO:0000313" key="13">
    <source>
        <dbReference type="Proteomes" id="UP000241771"/>
    </source>
</evidence>
<evidence type="ECO:0000313" key="12">
    <source>
        <dbReference type="EMBL" id="PSW21483.1"/>
    </source>
</evidence>
<dbReference type="GO" id="GO:0005886">
    <property type="term" value="C:plasma membrane"/>
    <property type="evidence" value="ECO:0007669"/>
    <property type="project" value="UniProtKB-SubCell"/>
</dbReference>
<dbReference type="CDD" id="cd01949">
    <property type="entry name" value="GGDEF"/>
    <property type="match status" value="1"/>
</dbReference>
<dbReference type="InterPro" id="IPR003660">
    <property type="entry name" value="HAMP_dom"/>
</dbReference>
<accession>A0A2T3NYY3</accession>
<evidence type="ECO:0000256" key="1">
    <source>
        <dbReference type="ARBA" id="ARBA00004651"/>
    </source>
</evidence>
<dbReference type="EMBL" id="PYMA01000002">
    <property type="protein sequence ID" value="PSW21483.1"/>
    <property type="molecule type" value="Genomic_DNA"/>
</dbReference>
<dbReference type="GO" id="GO:0052621">
    <property type="term" value="F:diguanylate cyclase activity"/>
    <property type="evidence" value="ECO:0007669"/>
    <property type="project" value="UniProtKB-EC"/>
</dbReference>
<dbReference type="GO" id="GO:0007165">
    <property type="term" value="P:signal transduction"/>
    <property type="evidence" value="ECO:0007669"/>
    <property type="project" value="InterPro"/>
</dbReference>
<dbReference type="PROSITE" id="PS50887">
    <property type="entry name" value="GGDEF"/>
    <property type="match status" value="1"/>
</dbReference>
<feature type="transmembrane region" description="Helical" evidence="9">
    <location>
        <begin position="12"/>
        <end position="32"/>
    </location>
</feature>
<keyword evidence="6 9" id="KW-0472">Membrane</keyword>